<keyword evidence="3" id="KW-1185">Reference proteome</keyword>
<organism evidence="2 3">
    <name type="scientific">Gymnopus androsaceus JB14</name>
    <dbReference type="NCBI Taxonomy" id="1447944"/>
    <lineage>
        <taxon>Eukaryota</taxon>
        <taxon>Fungi</taxon>
        <taxon>Dikarya</taxon>
        <taxon>Basidiomycota</taxon>
        <taxon>Agaricomycotina</taxon>
        <taxon>Agaricomycetes</taxon>
        <taxon>Agaricomycetidae</taxon>
        <taxon>Agaricales</taxon>
        <taxon>Marasmiineae</taxon>
        <taxon>Omphalotaceae</taxon>
        <taxon>Gymnopus</taxon>
    </lineage>
</organism>
<name>A0A6A4H151_9AGAR</name>
<reference evidence="2" key="1">
    <citation type="journal article" date="2019" name="Environ. Microbiol.">
        <title>Fungal ecological strategies reflected in gene transcription - a case study of two litter decomposers.</title>
        <authorList>
            <person name="Barbi F."/>
            <person name="Kohler A."/>
            <person name="Barry K."/>
            <person name="Baskaran P."/>
            <person name="Daum C."/>
            <person name="Fauchery L."/>
            <person name="Ihrmark K."/>
            <person name="Kuo A."/>
            <person name="LaButti K."/>
            <person name="Lipzen A."/>
            <person name="Morin E."/>
            <person name="Grigoriev I.V."/>
            <person name="Henrissat B."/>
            <person name="Lindahl B."/>
            <person name="Martin F."/>
        </authorList>
    </citation>
    <scope>NUCLEOTIDE SEQUENCE</scope>
    <source>
        <strain evidence="2">JB14</strain>
    </source>
</reference>
<dbReference type="Proteomes" id="UP000799118">
    <property type="component" value="Unassembled WGS sequence"/>
</dbReference>
<feature type="region of interest" description="Disordered" evidence="1">
    <location>
        <begin position="24"/>
        <end position="98"/>
    </location>
</feature>
<feature type="compositionally biased region" description="Basic and acidic residues" evidence="1">
    <location>
        <begin position="80"/>
        <end position="93"/>
    </location>
</feature>
<protein>
    <submittedName>
        <fullName evidence="2">Uncharacterized protein</fullName>
    </submittedName>
</protein>
<evidence type="ECO:0000256" key="1">
    <source>
        <dbReference type="SAM" id="MobiDB-lite"/>
    </source>
</evidence>
<sequence length="169" mass="19590">MEETHWRGNLMQYEEYNAYQRNPTYLPVYDSDGDTINGSDDEVESNAGNGDELDDEEDVEHSDDEESDLERDDPETDNEAWLRPEDGEERVDGNSDEELAFRNTDLELQRMNEHLTSTRGLEASIGGMRKRIPSQAQESGRRWVNSDDERGRWEAQIYSALMLFYAVEL</sequence>
<proteinExistence type="predicted"/>
<evidence type="ECO:0000313" key="3">
    <source>
        <dbReference type="Proteomes" id="UP000799118"/>
    </source>
</evidence>
<dbReference type="EMBL" id="ML769641">
    <property type="protein sequence ID" value="KAE9390927.1"/>
    <property type="molecule type" value="Genomic_DNA"/>
</dbReference>
<accession>A0A6A4H151</accession>
<gene>
    <name evidence="2" type="ORF">BT96DRAFT_945760</name>
</gene>
<dbReference type="AlphaFoldDB" id="A0A6A4H151"/>
<evidence type="ECO:0000313" key="2">
    <source>
        <dbReference type="EMBL" id="KAE9390927.1"/>
    </source>
</evidence>
<feature type="compositionally biased region" description="Acidic residues" evidence="1">
    <location>
        <begin position="51"/>
        <end position="78"/>
    </location>
</feature>